<feature type="region of interest" description="Disordered" evidence="1">
    <location>
        <begin position="255"/>
        <end position="278"/>
    </location>
</feature>
<dbReference type="OrthoDB" id="3263651at2759"/>
<evidence type="ECO:0000313" key="2">
    <source>
        <dbReference type="EMBL" id="KZT40887.1"/>
    </source>
</evidence>
<evidence type="ECO:0000313" key="3">
    <source>
        <dbReference type="Proteomes" id="UP000076798"/>
    </source>
</evidence>
<name>A0A166FQ25_9AGAM</name>
<organism evidence="2 3">
    <name type="scientific">Sistotremastrum suecicum HHB10207 ss-3</name>
    <dbReference type="NCBI Taxonomy" id="1314776"/>
    <lineage>
        <taxon>Eukaryota</taxon>
        <taxon>Fungi</taxon>
        <taxon>Dikarya</taxon>
        <taxon>Basidiomycota</taxon>
        <taxon>Agaricomycotina</taxon>
        <taxon>Agaricomycetes</taxon>
        <taxon>Sistotremastrales</taxon>
        <taxon>Sistotremastraceae</taxon>
        <taxon>Sistotremastrum</taxon>
    </lineage>
</organism>
<dbReference type="AlphaFoldDB" id="A0A166FQ25"/>
<proteinExistence type="predicted"/>
<protein>
    <recommendedName>
        <fullName evidence="4">HNH nuclease domain-containing protein</fullName>
    </recommendedName>
</protein>
<dbReference type="Proteomes" id="UP000076798">
    <property type="component" value="Unassembled WGS sequence"/>
</dbReference>
<evidence type="ECO:0000256" key="1">
    <source>
        <dbReference type="SAM" id="MobiDB-lite"/>
    </source>
</evidence>
<keyword evidence="3" id="KW-1185">Reference proteome</keyword>
<feature type="region of interest" description="Disordered" evidence="1">
    <location>
        <begin position="295"/>
        <end position="314"/>
    </location>
</feature>
<reference evidence="2 3" key="1">
    <citation type="journal article" date="2016" name="Mol. Biol. Evol.">
        <title>Comparative Genomics of Early-Diverging Mushroom-Forming Fungi Provides Insights into the Origins of Lignocellulose Decay Capabilities.</title>
        <authorList>
            <person name="Nagy L.G."/>
            <person name="Riley R."/>
            <person name="Tritt A."/>
            <person name="Adam C."/>
            <person name="Daum C."/>
            <person name="Floudas D."/>
            <person name="Sun H."/>
            <person name="Yadav J.S."/>
            <person name="Pangilinan J."/>
            <person name="Larsson K.H."/>
            <person name="Matsuura K."/>
            <person name="Barry K."/>
            <person name="Labutti K."/>
            <person name="Kuo R."/>
            <person name="Ohm R.A."/>
            <person name="Bhattacharya S.S."/>
            <person name="Shirouzu T."/>
            <person name="Yoshinaga Y."/>
            <person name="Martin F.M."/>
            <person name="Grigoriev I.V."/>
            <person name="Hibbett D.S."/>
        </authorList>
    </citation>
    <scope>NUCLEOTIDE SEQUENCE [LARGE SCALE GENOMIC DNA]</scope>
    <source>
        <strain evidence="2 3">HHB10207 ss-3</strain>
    </source>
</reference>
<feature type="compositionally biased region" description="Acidic residues" evidence="1">
    <location>
        <begin position="296"/>
        <end position="305"/>
    </location>
</feature>
<feature type="compositionally biased region" description="Acidic residues" evidence="1">
    <location>
        <begin position="260"/>
        <end position="269"/>
    </location>
</feature>
<sequence length="314" mass="35891">MDTFDCEEGRSQGNSPFTSSAELPLGINLRRFPHLTCSTLYRWIRLISNCKDYFELRPIHVKLVAGMFLEFVEKPSKLPALKEDSLKSPPPGDYAAFYCDPSVHYSWVITSLDLHGAVPLVYMVGETTKAKELDNMSPTIEASLPHHGRNVPEFKIESGIVEENGILINQNLVTAFQRYDFGIDVDDNYRIVRFTDKEPIEVPSHVPEAQAQHFDSTSDEFFRRHFEWCLRVHITGGHVQDDFDRGEIYRTMRQLGLDGDGSDDDDPPPPDDPRWQTEIGQLCFQMYMESQLTDSVDFDEDDGMFDPEAQTQSP</sequence>
<evidence type="ECO:0008006" key="4">
    <source>
        <dbReference type="Google" id="ProtNLM"/>
    </source>
</evidence>
<accession>A0A166FQ25</accession>
<dbReference type="EMBL" id="KV428027">
    <property type="protein sequence ID" value="KZT40887.1"/>
    <property type="molecule type" value="Genomic_DNA"/>
</dbReference>
<gene>
    <name evidence="2" type="ORF">SISSUDRAFT_1059931</name>
</gene>